<evidence type="ECO:0008006" key="3">
    <source>
        <dbReference type="Google" id="ProtNLM"/>
    </source>
</evidence>
<reference evidence="1 2" key="1">
    <citation type="submission" date="2020-04" db="EMBL/GenBank/DDBJ databases">
        <authorList>
            <person name="De Canck E."/>
        </authorList>
    </citation>
    <scope>NUCLEOTIDE SEQUENCE [LARGE SCALE GENOMIC DNA]</scope>
    <source>
        <strain evidence="1 2">LMG 7053</strain>
    </source>
</reference>
<proteinExistence type="predicted"/>
<comment type="caution">
    <text evidence="1">The sequence shown here is derived from an EMBL/GenBank/DDBJ whole genome shotgun (WGS) entry which is preliminary data.</text>
</comment>
<protein>
    <recommendedName>
        <fullName evidence="3">DNA-binding protein</fullName>
    </recommendedName>
</protein>
<accession>A0ABM8M0H7</accession>
<keyword evidence="2" id="KW-1185">Reference proteome</keyword>
<sequence length="103" mass="11244">MNAPIPISNVPQAPSMARSFRQYLTDPRLKPTVMEAIGWDDSQVSRFLSGQMGVTIDKIDAAIGVMNMVPVTRRYLNAIRELGKTGAACVCASEGRGECGWDR</sequence>
<gene>
    <name evidence="1" type="ORF">LMG7053_04795</name>
</gene>
<dbReference type="Proteomes" id="UP000494161">
    <property type="component" value="Unassembled WGS sequence"/>
</dbReference>
<evidence type="ECO:0000313" key="1">
    <source>
        <dbReference type="EMBL" id="CAB3955759.1"/>
    </source>
</evidence>
<dbReference type="EMBL" id="CADILJ010000065">
    <property type="protein sequence ID" value="CAB3955759.1"/>
    <property type="molecule type" value="Genomic_DNA"/>
</dbReference>
<name>A0ABM8M0H7_9BURK</name>
<organism evidence="1 2">
    <name type="scientific">Achromobacter ruhlandii</name>
    <dbReference type="NCBI Taxonomy" id="72557"/>
    <lineage>
        <taxon>Bacteria</taxon>
        <taxon>Pseudomonadati</taxon>
        <taxon>Pseudomonadota</taxon>
        <taxon>Betaproteobacteria</taxon>
        <taxon>Burkholderiales</taxon>
        <taxon>Alcaligenaceae</taxon>
        <taxon>Achromobacter</taxon>
    </lineage>
</organism>
<evidence type="ECO:0000313" key="2">
    <source>
        <dbReference type="Proteomes" id="UP000494161"/>
    </source>
</evidence>